<proteinExistence type="predicted"/>
<dbReference type="EMBL" id="JAVREQ010000039">
    <property type="protein sequence ID" value="MDT0382476.1"/>
    <property type="molecule type" value="Genomic_DNA"/>
</dbReference>
<reference evidence="3" key="1">
    <citation type="submission" date="2023-07" db="EMBL/GenBank/DDBJ databases">
        <title>30 novel species of actinomycetes from the DSMZ collection.</title>
        <authorList>
            <person name="Nouioui I."/>
        </authorList>
    </citation>
    <scope>NUCLEOTIDE SEQUENCE [LARGE SCALE GENOMIC DNA]</scope>
    <source>
        <strain evidence="3">DSM 42041</strain>
    </source>
</reference>
<dbReference type="Proteomes" id="UP001183414">
    <property type="component" value="Unassembled WGS sequence"/>
</dbReference>
<sequence length="525" mass="55540">MAEATADEKDERVLGRRWTVRLDAAGRGTTAVRVSCNRSACPDEALPDAAAGRGAAVAHLRAHLDAASPPRADAYCACRAGGCAAHIDQGDGRGRGRTAEPWRCGGPVVLAVVSDRGGRWWQALECCTRCAAALPRARTVATSAVATSAVGSAPVVGGQAAGGPRAAAVGTPHFSDGRTHTGPPPARAAREVPAPRPAPARRRQRGKIAQRAVPPDLRPVVLRDELIELGNLFRRYQRRTEPDLAVLGDLHERKARAFIAWAQVTGDPELRAEAERAEQSAATVRMQHRHRNGERTEEDEPAVARLLTAPGQWEQARAVLAHVAGHTPLPGAQARLLVLMLTLRTAHSGTGNLVGQDLAGLGLDDPEALAEQLTDCGWLRLPGTASDLLASRPESPTPVTVPSLVPGGGVSAPFTFGKKARAKLSGWGQRVVSDKKLRKRKAPAPVRLLALTLATRTDADGLLGAGDEGLTLESLLRQVPVEPGELADLVDRLTQADWLTDAALTDSHLTGRLTERVLPLTCPLV</sequence>
<name>A0ABU2P0V3_9ACTN</name>
<keyword evidence="3" id="KW-1185">Reference proteome</keyword>
<protein>
    <submittedName>
        <fullName evidence="2">Uncharacterized protein</fullName>
    </submittedName>
</protein>
<evidence type="ECO:0000256" key="1">
    <source>
        <dbReference type="SAM" id="MobiDB-lite"/>
    </source>
</evidence>
<accession>A0ABU2P0V3</accession>
<organism evidence="2 3">
    <name type="scientific">Streptomyces hazeniae</name>
    <dbReference type="NCBI Taxonomy" id="3075538"/>
    <lineage>
        <taxon>Bacteria</taxon>
        <taxon>Bacillati</taxon>
        <taxon>Actinomycetota</taxon>
        <taxon>Actinomycetes</taxon>
        <taxon>Kitasatosporales</taxon>
        <taxon>Streptomycetaceae</taxon>
        <taxon>Streptomyces</taxon>
    </lineage>
</organism>
<gene>
    <name evidence="2" type="ORF">RM572_27330</name>
</gene>
<comment type="caution">
    <text evidence="2">The sequence shown here is derived from an EMBL/GenBank/DDBJ whole genome shotgun (WGS) entry which is preliminary data.</text>
</comment>
<dbReference type="RefSeq" id="WP_311676066.1">
    <property type="nucleotide sequence ID" value="NZ_JAVREQ010000039.1"/>
</dbReference>
<feature type="region of interest" description="Disordered" evidence="1">
    <location>
        <begin position="163"/>
        <end position="208"/>
    </location>
</feature>
<feature type="compositionally biased region" description="Basic residues" evidence="1">
    <location>
        <begin position="199"/>
        <end position="208"/>
    </location>
</feature>
<evidence type="ECO:0000313" key="3">
    <source>
        <dbReference type="Proteomes" id="UP001183414"/>
    </source>
</evidence>
<evidence type="ECO:0000313" key="2">
    <source>
        <dbReference type="EMBL" id="MDT0382476.1"/>
    </source>
</evidence>